<feature type="compositionally biased region" description="Polar residues" evidence="5">
    <location>
        <begin position="105"/>
        <end position="116"/>
    </location>
</feature>
<evidence type="ECO:0000259" key="7">
    <source>
        <dbReference type="Pfam" id="PF06305"/>
    </source>
</evidence>
<accession>A0ABV9MW46</accession>
<dbReference type="Proteomes" id="UP001595969">
    <property type="component" value="Unassembled WGS sequence"/>
</dbReference>
<comment type="caution">
    <text evidence="8">The sequence shown here is derived from an EMBL/GenBank/DDBJ whole genome shotgun (WGS) entry which is preliminary data.</text>
</comment>
<keyword evidence="2 6" id="KW-0812">Transmembrane</keyword>
<organism evidence="8 9">
    <name type="scientific">Enterococcus lemanii</name>
    <dbReference type="NCBI Taxonomy" id="1159752"/>
    <lineage>
        <taxon>Bacteria</taxon>
        <taxon>Bacillati</taxon>
        <taxon>Bacillota</taxon>
        <taxon>Bacilli</taxon>
        <taxon>Lactobacillales</taxon>
        <taxon>Enterococcaceae</taxon>
        <taxon>Enterococcus</taxon>
    </lineage>
</organism>
<evidence type="ECO:0000256" key="6">
    <source>
        <dbReference type="SAM" id="Phobius"/>
    </source>
</evidence>
<evidence type="ECO:0000256" key="2">
    <source>
        <dbReference type="ARBA" id="ARBA00022692"/>
    </source>
</evidence>
<protein>
    <submittedName>
        <fullName evidence="8">Lipopolysaccharide assembly LapA domain-containing protein</fullName>
    </submittedName>
</protein>
<dbReference type="EMBL" id="JBHSGS010000032">
    <property type="protein sequence ID" value="MFC4719254.1"/>
    <property type="molecule type" value="Genomic_DNA"/>
</dbReference>
<dbReference type="InterPro" id="IPR010445">
    <property type="entry name" value="LapA_dom"/>
</dbReference>
<feature type="region of interest" description="Disordered" evidence="5">
    <location>
        <begin position="105"/>
        <end position="126"/>
    </location>
</feature>
<feature type="transmembrane region" description="Helical" evidence="6">
    <location>
        <begin position="7"/>
        <end position="27"/>
    </location>
</feature>
<evidence type="ECO:0000313" key="8">
    <source>
        <dbReference type="EMBL" id="MFC4719254.1"/>
    </source>
</evidence>
<evidence type="ECO:0000256" key="4">
    <source>
        <dbReference type="ARBA" id="ARBA00023136"/>
    </source>
</evidence>
<dbReference type="RefSeq" id="WP_204654076.1">
    <property type="nucleotide sequence ID" value="NZ_JAFBFD010000019.1"/>
</dbReference>
<keyword evidence="4 6" id="KW-0472">Membrane</keyword>
<name>A0ABV9MW46_9ENTE</name>
<proteinExistence type="predicted"/>
<feature type="compositionally biased region" description="Acidic residues" evidence="5">
    <location>
        <begin position="117"/>
        <end position="126"/>
    </location>
</feature>
<dbReference type="Pfam" id="PF06305">
    <property type="entry name" value="LapA_dom"/>
    <property type="match status" value="1"/>
</dbReference>
<feature type="transmembrane region" description="Helical" evidence="6">
    <location>
        <begin position="39"/>
        <end position="65"/>
    </location>
</feature>
<sequence length="126" mass="14673">MKNQWRLYLGLFFTFIIVIFAILNNQIVSINYGFGHFEAPLVLVIFSATLIGALIVSLMTTGVIWRQKKERKKLQKEITDYKQNFEKKVEERVEALILENNQLKESQPSMSLTEFESSPEEISELE</sequence>
<gene>
    <name evidence="8" type="ORF">ACFO5I_05880</name>
</gene>
<keyword evidence="1" id="KW-1003">Cell membrane</keyword>
<evidence type="ECO:0000256" key="5">
    <source>
        <dbReference type="SAM" id="MobiDB-lite"/>
    </source>
</evidence>
<reference evidence="9" key="1">
    <citation type="journal article" date="2019" name="Int. J. Syst. Evol. Microbiol.">
        <title>The Global Catalogue of Microorganisms (GCM) 10K type strain sequencing project: providing services to taxonomists for standard genome sequencing and annotation.</title>
        <authorList>
            <consortium name="The Broad Institute Genomics Platform"/>
            <consortium name="The Broad Institute Genome Sequencing Center for Infectious Disease"/>
            <person name="Wu L."/>
            <person name="Ma J."/>
        </authorList>
    </citation>
    <scope>NUCLEOTIDE SEQUENCE [LARGE SCALE GENOMIC DNA]</scope>
    <source>
        <strain evidence="9">CGMCC 1.19032</strain>
    </source>
</reference>
<keyword evidence="9" id="KW-1185">Reference proteome</keyword>
<evidence type="ECO:0000313" key="9">
    <source>
        <dbReference type="Proteomes" id="UP001595969"/>
    </source>
</evidence>
<keyword evidence="3 6" id="KW-1133">Transmembrane helix</keyword>
<dbReference type="PANTHER" id="PTHR41335:SF1">
    <property type="entry name" value="MEMBRANE PROTEIN"/>
    <property type="match status" value="1"/>
</dbReference>
<dbReference type="PANTHER" id="PTHR41335">
    <property type="entry name" value="MEMBRANE PROTEIN-RELATED"/>
    <property type="match status" value="1"/>
</dbReference>
<evidence type="ECO:0000256" key="1">
    <source>
        <dbReference type="ARBA" id="ARBA00022475"/>
    </source>
</evidence>
<feature type="domain" description="Lipopolysaccharide assembly protein A" evidence="7">
    <location>
        <begin position="23"/>
        <end position="83"/>
    </location>
</feature>
<evidence type="ECO:0000256" key="3">
    <source>
        <dbReference type="ARBA" id="ARBA00022989"/>
    </source>
</evidence>